<gene>
    <name evidence="5" type="ORF">ASZ90_009732</name>
</gene>
<keyword evidence="2 5" id="KW-0689">Ribosomal protein</keyword>
<dbReference type="PANTHER" id="PTHR11847">
    <property type="entry name" value="RIBOSOMAL PROTEIN L15"/>
    <property type="match status" value="1"/>
</dbReference>
<dbReference type="Pfam" id="PF00827">
    <property type="entry name" value="Ribosomal_L15e"/>
    <property type="match status" value="1"/>
</dbReference>
<feature type="region of interest" description="Disordered" evidence="4">
    <location>
        <begin position="154"/>
        <end position="196"/>
    </location>
</feature>
<comment type="similarity">
    <text evidence="1">Belongs to the eukaryotic ribosomal protein eL15 family.</text>
</comment>
<reference evidence="5" key="1">
    <citation type="journal article" date="2015" name="Proc. Natl. Acad. Sci. U.S.A.">
        <title>Networks of energetic and metabolic interactions define dynamics in microbial communities.</title>
        <authorList>
            <person name="Embree M."/>
            <person name="Liu J.K."/>
            <person name="Al-Bassam M.M."/>
            <person name="Zengler K."/>
        </authorList>
    </citation>
    <scope>NUCLEOTIDE SEQUENCE</scope>
</reference>
<evidence type="ECO:0000256" key="2">
    <source>
        <dbReference type="ARBA" id="ARBA00022980"/>
    </source>
</evidence>
<dbReference type="Gene3D" id="3.40.1120.10">
    <property type="entry name" value="Ribosomal protein l15e"/>
    <property type="match status" value="1"/>
</dbReference>
<name>A0A0W8FHY5_9ZZZZ</name>
<keyword evidence="3" id="KW-0687">Ribonucleoprotein</keyword>
<feature type="compositionally biased region" description="Basic residues" evidence="4">
    <location>
        <begin position="186"/>
        <end position="196"/>
    </location>
</feature>
<feature type="compositionally biased region" description="Basic and acidic residues" evidence="4">
    <location>
        <begin position="154"/>
        <end position="164"/>
    </location>
</feature>
<dbReference type="AlphaFoldDB" id="A0A0W8FHY5"/>
<feature type="compositionally biased region" description="Basic residues" evidence="4">
    <location>
        <begin position="167"/>
        <end position="178"/>
    </location>
</feature>
<dbReference type="GO" id="GO:0022625">
    <property type="term" value="C:cytosolic large ribosomal subunit"/>
    <property type="evidence" value="ECO:0007669"/>
    <property type="project" value="TreeGrafter"/>
</dbReference>
<evidence type="ECO:0000256" key="4">
    <source>
        <dbReference type="SAM" id="MobiDB-lite"/>
    </source>
</evidence>
<proteinExistence type="inferred from homology"/>
<dbReference type="FunFam" id="3.40.1120.10:FF:000002">
    <property type="entry name" value="50S ribosomal protein L15e"/>
    <property type="match status" value="1"/>
</dbReference>
<dbReference type="GO" id="GO:0003735">
    <property type="term" value="F:structural constituent of ribosome"/>
    <property type="evidence" value="ECO:0007669"/>
    <property type="project" value="InterPro"/>
</dbReference>
<dbReference type="SMART" id="SM01384">
    <property type="entry name" value="Ribosomal_L15e"/>
    <property type="match status" value="1"/>
</dbReference>
<dbReference type="HAMAP" id="MF_00256">
    <property type="entry name" value="Ribosomal_eL15"/>
    <property type="match status" value="1"/>
</dbReference>
<dbReference type="PANTHER" id="PTHR11847:SF4">
    <property type="entry name" value="LARGE RIBOSOMAL SUBUNIT PROTEIN EL15"/>
    <property type="match status" value="1"/>
</dbReference>
<dbReference type="InterPro" id="IPR020926">
    <property type="entry name" value="Ribosomal_eL15_arc"/>
</dbReference>
<dbReference type="InterPro" id="IPR024794">
    <property type="entry name" value="Rbsml_eL15_core_dom_sf"/>
</dbReference>
<dbReference type="InterPro" id="IPR012678">
    <property type="entry name" value="Ribosomal_uL23/eL15/eS24_sf"/>
</dbReference>
<dbReference type="NCBIfam" id="NF003269">
    <property type="entry name" value="PRK04243.1"/>
    <property type="match status" value="1"/>
</dbReference>
<dbReference type="GO" id="GO:0003723">
    <property type="term" value="F:RNA binding"/>
    <property type="evidence" value="ECO:0007669"/>
    <property type="project" value="TreeGrafter"/>
</dbReference>
<accession>A0A0W8FHY5</accession>
<evidence type="ECO:0000256" key="1">
    <source>
        <dbReference type="ARBA" id="ARBA00006857"/>
    </source>
</evidence>
<evidence type="ECO:0000313" key="5">
    <source>
        <dbReference type="EMBL" id="KUG20511.1"/>
    </source>
</evidence>
<dbReference type="GO" id="GO:0002181">
    <property type="term" value="P:cytoplasmic translation"/>
    <property type="evidence" value="ECO:0007669"/>
    <property type="project" value="TreeGrafter"/>
</dbReference>
<sequence>MARSMYAYVREAWKQPDETEVKTLLWYRLQHWRREGSVVRVERPTRIDRARTLGYKAKQGVIVVRVKVRRGGRRKPRYVRGRRTARMGMRRITAAKSLQRIAEERASRKYPNMEALNSYWVGEDGRYRWFEVILVDGSHPAVRSDPHLAWVADPAHRGRAERGKTYSGRKGRGMRNRGRGTEKTRPSIRSHANRGK</sequence>
<protein>
    <submittedName>
        <fullName evidence="5">Lsu ribosomal protein l15e</fullName>
    </submittedName>
</protein>
<dbReference type="InterPro" id="IPR000439">
    <property type="entry name" value="Ribosomal_eL15"/>
</dbReference>
<dbReference type="SUPFAM" id="SSF54189">
    <property type="entry name" value="Ribosomal proteins S24e, L23 and L15e"/>
    <property type="match status" value="1"/>
</dbReference>
<comment type="caution">
    <text evidence="5">The sequence shown here is derived from an EMBL/GenBank/DDBJ whole genome shotgun (WGS) entry which is preliminary data.</text>
</comment>
<organism evidence="5">
    <name type="scientific">hydrocarbon metagenome</name>
    <dbReference type="NCBI Taxonomy" id="938273"/>
    <lineage>
        <taxon>unclassified sequences</taxon>
        <taxon>metagenomes</taxon>
        <taxon>ecological metagenomes</taxon>
    </lineage>
</organism>
<dbReference type="EMBL" id="LNQE01001182">
    <property type="protein sequence ID" value="KUG20511.1"/>
    <property type="molecule type" value="Genomic_DNA"/>
</dbReference>
<evidence type="ECO:0000256" key="3">
    <source>
        <dbReference type="ARBA" id="ARBA00023274"/>
    </source>
</evidence>